<dbReference type="OMA" id="TRFNYRW"/>
<dbReference type="eggNOG" id="KOG3296">
    <property type="taxonomic scope" value="Eukaryota"/>
</dbReference>
<dbReference type="Proteomes" id="UP000027135">
    <property type="component" value="Unassembled WGS sequence"/>
</dbReference>
<feature type="region of interest" description="Disordered" evidence="11">
    <location>
        <begin position="1"/>
        <end position="66"/>
    </location>
</feature>
<evidence type="ECO:0000256" key="10">
    <source>
        <dbReference type="ARBA" id="ARBA00023136"/>
    </source>
</evidence>
<keyword evidence="8" id="KW-0406">Ion transport</keyword>
<keyword evidence="13" id="KW-1185">Reference proteome</keyword>
<keyword evidence="5" id="KW-0812">Transmembrane</keyword>
<keyword evidence="7" id="KW-0653">Protein transport</keyword>
<evidence type="ECO:0000256" key="3">
    <source>
        <dbReference type="ARBA" id="ARBA00022448"/>
    </source>
</evidence>
<dbReference type="EMBL" id="KK852959">
    <property type="protein sequence ID" value="KDR13229.1"/>
    <property type="molecule type" value="Genomic_DNA"/>
</dbReference>
<dbReference type="PANTHER" id="PTHR10802">
    <property type="entry name" value="MITOCHONDRIAL IMPORT RECEPTOR SUBUNIT TOM40"/>
    <property type="match status" value="1"/>
</dbReference>
<comment type="similarity">
    <text evidence="2">Belongs to the Tom40 family.</text>
</comment>
<dbReference type="CDD" id="cd07305">
    <property type="entry name" value="Porin3_Tom40"/>
    <property type="match status" value="1"/>
</dbReference>
<keyword evidence="8" id="KW-0626">Porin</keyword>
<evidence type="ECO:0000256" key="7">
    <source>
        <dbReference type="ARBA" id="ARBA00022927"/>
    </source>
</evidence>
<sequence length="348" mass="37168">MGNVMAASQAPSGLSPPPSMPPPPPPTFGFPPNFIKVEDSGSETPTSSSVSDQHQSQKNGLENPGSMEELHKMCKDVFPLIFEGAKLIINKGLSSHFRVSHTITMSSVTPSGYRFGATYVGTKQMSPSEAFPVLLGDIDPSGNLNAHIVHQIGQRVKAKYVTQIQNSKFVAAQFGTEYKGDDCTLSLTAENVDIINESGIFVAHYLQAITPSVALGAELAYQYGPSVPGREIAILSAAARYSGSHSIVSGTLGGAGLHICYYQRASEQLQLGVELETNFRTQESLASLGYQVDLPKADLCFRGMVNSNGTVGAVLEKKLQPLPFSFELSGTLNHSKNQFRLGCGITIA</sequence>
<accession>A0A067R567</accession>
<evidence type="ECO:0000256" key="9">
    <source>
        <dbReference type="ARBA" id="ARBA00023128"/>
    </source>
</evidence>
<dbReference type="InParanoid" id="A0A067R567"/>
<dbReference type="AlphaFoldDB" id="A0A067R567"/>
<dbReference type="InterPro" id="IPR027246">
    <property type="entry name" value="Porin_Euk/Tom40"/>
</dbReference>
<keyword evidence="6" id="KW-1000">Mitochondrion outer membrane</keyword>
<dbReference type="STRING" id="136037.A0A067R567"/>
<keyword evidence="3" id="KW-0813">Transport</keyword>
<dbReference type="Pfam" id="PF01459">
    <property type="entry name" value="Porin_3"/>
    <property type="match status" value="1"/>
</dbReference>
<feature type="compositionally biased region" description="Low complexity" evidence="11">
    <location>
        <begin position="42"/>
        <end position="52"/>
    </location>
</feature>
<dbReference type="InterPro" id="IPR037930">
    <property type="entry name" value="Tom40"/>
</dbReference>
<evidence type="ECO:0000256" key="1">
    <source>
        <dbReference type="ARBA" id="ARBA00004374"/>
    </source>
</evidence>
<dbReference type="FunCoup" id="A0A067R567">
    <property type="interactions" value="1887"/>
</dbReference>
<dbReference type="GO" id="GO:0030150">
    <property type="term" value="P:protein import into mitochondrial matrix"/>
    <property type="evidence" value="ECO:0007669"/>
    <property type="project" value="InterPro"/>
</dbReference>
<dbReference type="InterPro" id="IPR023614">
    <property type="entry name" value="Porin_dom_sf"/>
</dbReference>
<organism evidence="12 13">
    <name type="scientific">Zootermopsis nevadensis</name>
    <name type="common">Dampwood termite</name>
    <dbReference type="NCBI Taxonomy" id="136037"/>
    <lineage>
        <taxon>Eukaryota</taxon>
        <taxon>Metazoa</taxon>
        <taxon>Ecdysozoa</taxon>
        <taxon>Arthropoda</taxon>
        <taxon>Hexapoda</taxon>
        <taxon>Insecta</taxon>
        <taxon>Pterygota</taxon>
        <taxon>Neoptera</taxon>
        <taxon>Polyneoptera</taxon>
        <taxon>Dictyoptera</taxon>
        <taxon>Blattodea</taxon>
        <taxon>Blattoidea</taxon>
        <taxon>Termitoidae</taxon>
        <taxon>Termopsidae</taxon>
        <taxon>Zootermopsis</taxon>
    </lineage>
</organism>
<dbReference type="GO" id="GO:0046930">
    <property type="term" value="C:pore complex"/>
    <property type="evidence" value="ECO:0007669"/>
    <property type="project" value="UniProtKB-KW"/>
</dbReference>
<evidence type="ECO:0000256" key="5">
    <source>
        <dbReference type="ARBA" id="ARBA00022692"/>
    </source>
</evidence>
<evidence type="ECO:0000256" key="6">
    <source>
        <dbReference type="ARBA" id="ARBA00022787"/>
    </source>
</evidence>
<dbReference type="FunFam" id="2.40.160.10:FF:000005">
    <property type="entry name" value="mitochondrial import receptor subunit TOM40 homolog"/>
    <property type="match status" value="1"/>
</dbReference>
<dbReference type="GO" id="GO:0005741">
    <property type="term" value="C:mitochondrial outer membrane"/>
    <property type="evidence" value="ECO:0007669"/>
    <property type="project" value="UniProtKB-SubCell"/>
</dbReference>
<evidence type="ECO:0000256" key="2">
    <source>
        <dbReference type="ARBA" id="ARBA00010510"/>
    </source>
</evidence>
<name>A0A067R567_ZOONE</name>
<proteinExistence type="inferred from homology"/>
<evidence type="ECO:0000313" key="13">
    <source>
        <dbReference type="Proteomes" id="UP000027135"/>
    </source>
</evidence>
<reference evidence="12 13" key="1">
    <citation type="journal article" date="2014" name="Nat. Commun.">
        <title>Molecular traces of alternative social organization in a termite genome.</title>
        <authorList>
            <person name="Terrapon N."/>
            <person name="Li C."/>
            <person name="Robertson H.M."/>
            <person name="Ji L."/>
            <person name="Meng X."/>
            <person name="Booth W."/>
            <person name="Chen Z."/>
            <person name="Childers C.P."/>
            <person name="Glastad K.M."/>
            <person name="Gokhale K."/>
            <person name="Gowin J."/>
            <person name="Gronenberg W."/>
            <person name="Hermansen R.A."/>
            <person name="Hu H."/>
            <person name="Hunt B.G."/>
            <person name="Huylmans A.K."/>
            <person name="Khalil S.M."/>
            <person name="Mitchell R.D."/>
            <person name="Munoz-Torres M.C."/>
            <person name="Mustard J.A."/>
            <person name="Pan H."/>
            <person name="Reese J.T."/>
            <person name="Scharf M.E."/>
            <person name="Sun F."/>
            <person name="Vogel H."/>
            <person name="Xiao J."/>
            <person name="Yang W."/>
            <person name="Yang Z."/>
            <person name="Yang Z."/>
            <person name="Zhou J."/>
            <person name="Zhu J."/>
            <person name="Brent C.S."/>
            <person name="Elsik C.G."/>
            <person name="Goodisman M.A."/>
            <person name="Liberles D.A."/>
            <person name="Roe R.M."/>
            <person name="Vargo E.L."/>
            <person name="Vilcinskas A."/>
            <person name="Wang J."/>
            <person name="Bornberg-Bauer E."/>
            <person name="Korb J."/>
            <person name="Zhang G."/>
            <person name="Liebig J."/>
        </authorList>
    </citation>
    <scope>NUCLEOTIDE SEQUENCE [LARGE SCALE GENOMIC DNA]</scope>
    <source>
        <tissue evidence="12">Whole organism</tissue>
    </source>
</reference>
<gene>
    <name evidence="12" type="ORF">L798_12849</name>
</gene>
<evidence type="ECO:0000256" key="11">
    <source>
        <dbReference type="SAM" id="MobiDB-lite"/>
    </source>
</evidence>
<keyword evidence="9" id="KW-0496">Mitochondrion</keyword>
<dbReference type="OrthoDB" id="19656at2759"/>
<dbReference type="GO" id="GO:0008320">
    <property type="term" value="F:protein transmembrane transporter activity"/>
    <property type="evidence" value="ECO:0007669"/>
    <property type="project" value="InterPro"/>
</dbReference>
<dbReference type="Gene3D" id="2.40.160.10">
    <property type="entry name" value="Porin"/>
    <property type="match status" value="1"/>
</dbReference>
<evidence type="ECO:0000256" key="8">
    <source>
        <dbReference type="ARBA" id="ARBA00023114"/>
    </source>
</evidence>
<keyword evidence="12" id="KW-0675">Receptor</keyword>
<keyword evidence="10" id="KW-0472">Membrane</keyword>
<evidence type="ECO:0000313" key="12">
    <source>
        <dbReference type="EMBL" id="KDR13229.1"/>
    </source>
</evidence>
<keyword evidence="4" id="KW-1134">Transmembrane beta strand</keyword>
<evidence type="ECO:0000256" key="4">
    <source>
        <dbReference type="ARBA" id="ARBA00022452"/>
    </source>
</evidence>
<comment type="subcellular location">
    <subcellularLocation>
        <location evidence="1">Mitochondrion outer membrane</location>
        <topology evidence="1">Multi-pass membrane protein</topology>
    </subcellularLocation>
</comment>
<dbReference type="GO" id="GO:0015288">
    <property type="term" value="F:porin activity"/>
    <property type="evidence" value="ECO:0007669"/>
    <property type="project" value="UniProtKB-KW"/>
</dbReference>
<feature type="compositionally biased region" description="Pro residues" evidence="11">
    <location>
        <begin position="14"/>
        <end position="29"/>
    </location>
</feature>
<protein>
    <submittedName>
        <fullName evidence="12">Mitochondrial import receptor subunit TOM40-like protein 1</fullName>
    </submittedName>
</protein>